<proteinExistence type="predicted"/>
<dbReference type="Pfam" id="PF05136">
    <property type="entry name" value="Phage_portal_2"/>
    <property type="match status" value="1"/>
</dbReference>
<feature type="compositionally biased region" description="Low complexity" evidence="1">
    <location>
        <begin position="519"/>
        <end position="528"/>
    </location>
</feature>
<accession>A0A6J7WX25</accession>
<organism evidence="2">
    <name type="scientific">uncultured Caudovirales phage</name>
    <dbReference type="NCBI Taxonomy" id="2100421"/>
    <lineage>
        <taxon>Viruses</taxon>
        <taxon>Duplodnaviria</taxon>
        <taxon>Heunggongvirae</taxon>
        <taxon>Uroviricota</taxon>
        <taxon>Caudoviricetes</taxon>
        <taxon>Peduoviridae</taxon>
        <taxon>Maltschvirus</taxon>
        <taxon>Maltschvirus maltsch</taxon>
    </lineage>
</organism>
<protein>
    <submittedName>
        <fullName evidence="2">Portal_lambda, phage portal protein, lambda family</fullName>
    </submittedName>
</protein>
<sequence>MSQPTWFQKLFGIKQAESTPSLSQQRIELEEQIKINRLKKAVRLTESNADTDYWLTAYVDLLARYKDGFALAYPITQPTDRRYGGNFPFWYSEQQLGLIRAQARLLATMNPNAQGLLNGLCSYVIGSGYKYDVVGKPNREVPDEILVKVQDCIDNFIDQNAWAEMEQELFWRSREDGEFFLRLFPQENGKMMIRVIEPEQVFMPPGQQLADFSYGIKTELDDVCNIMAYAVSYIAPMGEKGDNPMATEEVPADEIVHVKVNVKRNIKRGLSDFSYDTLDSFAAAGKLRANLGDGAAVQAAIAGVRQYDTASFAQVDSFVGAQTDYAQYSPVTQRATDFQQIKSGTFLDIPKGMNYVPPPGAAASQGHLEIMQALLRSAGNRHNAPEWLVSSDASNNNYASSMQAESPFLRHCKRLQELYKRSFLKVIKAAVQNAADAGLLPLNILDFVDISATPPELEVQDKSGVAQANQTYVAMGVKSRQTVAQELGLDWDTEVTNNQEYAEQMGGGAPLPMPGDGSQPAQEPAQQANEEEAMQVSGESEVDNKISKLRKEGYPQDQAIAIALDMKRRGEITE</sequence>
<name>A0A6J7WX25_9CAUD</name>
<evidence type="ECO:0000256" key="1">
    <source>
        <dbReference type="SAM" id="MobiDB-lite"/>
    </source>
</evidence>
<dbReference type="GO" id="GO:0005198">
    <property type="term" value="F:structural molecule activity"/>
    <property type="evidence" value="ECO:0007669"/>
    <property type="project" value="InterPro"/>
</dbReference>
<dbReference type="InterPro" id="IPR006429">
    <property type="entry name" value="Phage_lambda_portal"/>
</dbReference>
<dbReference type="EMBL" id="LR798309">
    <property type="protein sequence ID" value="CAB5222531.1"/>
    <property type="molecule type" value="Genomic_DNA"/>
</dbReference>
<reference evidence="2" key="1">
    <citation type="submission" date="2020-05" db="EMBL/GenBank/DDBJ databases">
        <authorList>
            <person name="Chiriac C."/>
            <person name="Salcher M."/>
            <person name="Ghai R."/>
            <person name="Kavagutti S V."/>
        </authorList>
    </citation>
    <scope>NUCLEOTIDE SEQUENCE</scope>
</reference>
<evidence type="ECO:0000313" key="2">
    <source>
        <dbReference type="EMBL" id="CAB5222531.1"/>
    </source>
</evidence>
<feature type="region of interest" description="Disordered" evidence="1">
    <location>
        <begin position="503"/>
        <end position="543"/>
    </location>
</feature>
<gene>
    <name evidence="2" type="ORF">UFOVP365_10</name>
</gene>
<dbReference type="GO" id="GO:0019068">
    <property type="term" value="P:virion assembly"/>
    <property type="evidence" value="ECO:0007669"/>
    <property type="project" value="InterPro"/>
</dbReference>